<dbReference type="InterPro" id="IPR050708">
    <property type="entry name" value="T6SS_VgrG/RHS"/>
</dbReference>
<keyword evidence="2" id="KW-1185">Reference proteome</keyword>
<comment type="caution">
    <text evidence="1">The sequence shown here is derived from an EMBL/GenBank/DDBJ whole genome shotgun (WGS) entry which is preliminary data.</text>
</comment>
<reference evidence="1" key="1">
    <citation type="submission" date="2022-07" db="EMBL/GenBank/DDBJ databases">
        <title>Pseudomonas agronomica sp. nov.: a novel bacterium with biotechnological application in the synthesis of biofertilizers from valorized agricultural residues.</title>
        <authorList>
            <person name="Robas M."/>
            <person name="Fernandez V.M."/>
            <person name="Luna L."/>
            <person name="Provanza A."/>
            <person name="Jimenez P.A."/>
        </authorList>
    </citation>
    <scope>NUCLEOTIDE SEQUENCE</scope>
    <source>
        <strain evidence="1">SAICEU22T</strain>
    </source>
</reference>
<dbReference type="PANTHER" id="PTHR32305:SF15">
    <property type="entry name" value="PROTEIN RHSA-RELATED"/>
    <property type="match status" value="1"/>
</dbReference>
<protein>
    <submittedName>
        <fullName evidence="1">RHS repeat-associated core domain-containing protein</fullName>
    </submittedName>
</protein>
<dbReference type="InterPro" id="IPR022385">
    <property type="entry name" value="Rhs_assc_core"/>
</dbReference>
<dbReference type="PANTHER" id="PTHR32305">
    <property type="match status" value="1"/>
</dbReference>
<sequence length="984" mass="107177">MSASLHQFTPSLTAIDPRGLDVRQVAYHRSKPSQAPEARISRQVFGASGLLLEQWDPRLGEMRPSGAQPNQARRYSLSGQPLLTRSIDAGWRVMWRGGAGQLLDVWDGRRSHQQHQYDHLMRPMAVFERTVEEPRPRCVERLIYAPGAPDAARRNACGRVIRHDDPAGTVFYEHFGLWGRPLSVARRFCNAQTVDWPLSEGDRHLHLEAPSYLTTWHYNAAGDLLAQTDAKDNRLEHTYGVDGQLAATRLIARGGRPQWLVDQRRYNAGGQIESERAGNGVVSRTRYNEADGRVLGMTSRIENTLLQDLAYQYDRVGNVVTVTDSAQPVRWSSNTRVDPVQAYRYDTLYQLVEASGRENSSNAAGVAPSALVTFGTDDGSQVRQYVRHYSYDAGGNLTRWRHVPSCGSGYTHTMVVASRSNHALSGGTSPGLGSGFDANGNLDMLVRGQPMHWNARNQLARVTQVLRDEAASDDESYVYDSAGARAIKRRRYRAYRVEHTEEVRYLPGLEIRRNSATGEQLNVVNADIGGQSVRVLCWEQHPTVPALTIQSRFNLRDHLGSSTLELDENGQVLSQESYYPYGATAWWAARNATEASYKTLRYSGKERDASGLYSYGLRYYAPWLMRWINPDPAGAEGGWNLYAMVAGNPISQVDPQGATPTRRRGSLDSGVASMTSASPVSMTASQRFQAAASAGVRDYLAADISLYIGVALDQLFEATAATPRLNQALRGVVASLDGLAVGHMTAGLAGRTTSMAYLLGAIAAMVTAIGFALHTEDSASEETWDPIARARLVGHVRALSRELGQQVMRGLGTDAPWGDVSVSNRLPRVGFAAVGYSMATVANAMYGLQIPGPLQSNISPAIEAFDGLVGTAIRSGHGAVSANPPSATPIQPPDRQGLFHGGMTRMFAQVFSFWSGVAIEAVSAAVTGLSPERQGARARSVVAAARGIASGLTEFRGVLMAAARGGFARRTSWLPSITARSNSR</sequence>
<gene>
    <name evidence="1" type="ORF">OC610_05790</name>
</gene>
<name>A0ABT3F541_9PSED</name>
<proteinExistence type="predicted"/>
<dbReference type="NCBIfam" id="TIGR03696">
    <property type="entry name" value="Rhs_assc_core"/>
    <property type="match status" value="1"/>
</dbReference>
<accession>A0ABT3F541</accession>
<evidence type="ECO:0000313" key="1">
    <source>
        <dbReference type="EMBL" id="MCW1243909.1"/>
    </source>
</evidence>
<dbReference type="Proteomes" id="UP001061999">
    <property type="component" value="Unassembled WGS sequence"/>
</dbReference>
<organism evidence="1 2">
    <name type="scientific">Pseudomonas agronomica</name>
    <dbReference type="NCBI Taxonomy" id="2979328"/>
    <lineage>
        <taxon>Bacteria</taxon>
        <taxon>Pseudomonadati</taxon>
        <taxon>Pseudomonadota</taxon>
        <taxon>Gammaproteobacteria</taxon>
        <taxon>Pseudomonadales</taxon>
        <taxon>Pseudomonadaceae</taxon>
        <taxon>Pseudomonas</taxon>
    </lineage>
</organism>
<evidence type="ECO:0000313" key="2">
    <source>
        <dbReference type="Proteomes" id="UP001061999"/>
    </source>
</evidence>
<dbReference type="Gene3D" id="2.180.10.10">
    <property type="entry name" value="RHS repeat-associated core"/>
    <property type="match status" value="1"/>
</dbReference>
<dbReference type="EMBL" id="JAOSHO010000040">
    <property type="protein sequence ID" value="MCW1243909.1"/>
    <property type="molecule type" value="Genomic_DNA"/>
</dbReference>
<dbReference type="RefSeq" id="WP_264426968.1">
    <property type="nucleotide sequence ID" value="NZ_JAOSHO010000040.1"/>
</dbReference>